<protein>
    <submittedName>
        <fullName evidence="1">Alpha/beta hydrolase</fullName>
    </submittedName>
</protein>
<evidence type="ECO:0000313" key="2">
    <source>
        <dbReference type="Proteomes" id="UP001589688"/>
    </source>
</evidence>
<dbReference type="Proteomes" id="UP001589688">
    <property type="component" value="Unassembled WGS sequence"/>
</dbReference>
<accession>A0ABV5ZGQ4</accession>
<keyword evidence="2" id="KW-1185">Reference proteome</keyword>
<dbReference type="GO" id="GO:0016787">
    <property type="term" value="F:hydrolase activity"/>
    <property type="evidence" value="ECO:0007669"/>
    <property type="project" value="UniProtKB-KW"/>
</dbReference>
<dbReference type="EMBL" id="JBHLZF010000001">
    <property type="protein sequence ID" value="MFB9896560.1"/>
    <property type="molecule type" value="Genomic_DNA"/>
</dbReference>
<name>A0ABV5ZGQ4_9BACT</name>
<keyword evidence="1" id="KW-0378">Hydrolase</keyword>
<dbReference type="RefSeq" id="WP_044248703.1">
    <property type="nucleotide sequence ID" value="NZ_JADU01000011.1"/>
</dbReference>
<reference evidence="1 2" key="1">
    <citation type="submission" date="2024-09" db="EMBL/GenBank/DDBJ databases">
        <authorList>
            <person name="Sun Q."/>
            <person name="Mori K."/>
        </authorList>
    </citation>
    <scope>NUCLEOTIDE SEQUENCE [LARGE SCALE GENOMIC DNA]</scope>
    <source>
        <strain evidence="1 2">ATCC 51272</strain>
    </source>
</reference>
<evidence type="ECO:0000313" key="1">
    <source>
        <dbReference type="EMBL" id="MFB9896560.1"/>
    </source>
</evidence>
<dbReference type="Gene3D" id="3.40.50.1820">
    <property type="entry name" value="alpha/beta hydrolase"/>
    <property type="match status" value="1"/>
</dbReference>
<dbReference type="PANTHER" id="PTHR47751">
    <property type="entry name" value="SUPERFAMILY HYDROLASE, PUTATIVE (AFU_ORTHOLOGUE AFUA_2G16580)-RELATED"/>
    <property type="match status" value="1"/>
</dbReference>
<dbReference type="PANTHER" id="PTHR47751:SF1">
    <property type="entry name" value="SUPERFAMILY HYDROLASE, PUTATIVE (AFU_ORTHOLOGUE AFUA_2G16580)-RELATED"/>
    <property type="match status" value="1"/>
</dbReference>
<comment type="caution">
    <text evidence="1">The sequence shown here is derived from an EMBL/GenBank/DDBJ whole genome shotgun (WGS) entry which is preliminary data.</text>
</comment>
<gene>
    <name evidence="1" type="ORF">ACFFK8_01650</name>
</gene>
<dbReference type="InterPro" id="IPR029058">
    <property type="entry name" value="AB_hydrolase_fold"/>
</dbReference>
<dbReference type="InterPro" id="IPR051411">
    <property type="entry name" value="Polyketide_trans_af380"/>
</dbReference>
<dbReference type="SUPFAM" id="SSF53474">
    <property type="entry name" value="alpha/beta-Hydrolases"/>
    <property type="match status" value="1"/>
</dbReference>
<sequence>MGFANMSPDEARRLKVDLYREGYFYYAVTHKTSNAPGSYLKSSLMDMMAWDATDHADLISQPLLVIAGEKADSRYMSEEAFAKATGTADKQLLIIPGATYIKTYYVPEYVNQITAKIQGFFASKLNQNNK</sequence>
<proteinExistence type="predicted"/>
<organism evidence="1 2">
    <name type="scientific">Hallella seregens ATCC 51272</name>
    <dbReference type="NCBI Taxonomy" id="1336250"/>
    <lineage>
        <taxon>Bacteria</taxon>
        <taxon>Pseudomonadati</taxon>
        <taxon>Bacteroidota</taxon>
        <taxon>Bacteroidia</taxon>
        <taxon>Bacteroidales</taxon>
        <taxon>Prevotellaceae</taxon>
        <taxon>Hallella</taxon>
    </lineage>
</organism>